<dbReference type="SUPFAM" id="SSF56112">
    <property type="entry name" value="Protein kinase-like (PK-like)"/>
    <property type="match status" value="1"/>
</dbReference>
<dbReference type="PROSITE" id="PS50011">
    <property type="entry name" value="PROTEIN_KINASE_DOM"/>
    <property type="match status" value="1"/>
</dbReference>
<dbReference type="PANTHER" id="PTHR24347">
    <property type="entry name" value="SERINE/THREONINE-PROTEIN KINASE"/>
    <property type="match status" value="1"/>
</dbReference>
<dbReference type="InterPro" id="IPR000719">
    <property type="entry name" value="Prot_kinase_dom"/>
</dbReference>
<evidence type="ECO:0000256" key="1">
    <source>
        <dbReference type="ARBA" id="ARBA00011245"/>
    </source>
</evidence>
<feature type="domain" description="Protein kinase" evidence="5">
    <location>
        <begin position="23"/>
        <end position="302"/>
    </location>
</feature>
<evidence type="ECO:0000256" key="4">
    <source>
        <dbReference type="SAM" id="MobiDB-lite"/>
    </source>
</evidence>
<reference evidence="6 7" key="1">
    <citation type="submission" date="2023-10" db="EMBL/GenBank/DDBJ databases">
        <title>Comparative genomics analysis reveals potential genetic determinants of host preference in Cryptosporidium xiaoi.</title>
        <authorList>
            <person name="Xiao L."/>
            <person name="Li J."/>
        </authorList>
    </citation>
    <scope>NUCLEOTIDE SEQUENCE [LARGE SCALE GENOMIC DNA]</scope>
    <source>
        <strain evidence="6 7">52996</strain>
    </source>
</reference>
<dbReference type="Proteomes" id="UP001311799">
    <property type="component" value="Unassembled WGS sequence"/>
</dbReference>
<dbReference type="Gene3D" id="1.10.510.10">
    <property type="entry name" value="Transferase(Phosphotransferase) domain 1"/>
    <property type="match status" value="1"/>
</dbReference>
<dbReference type="GO" id="GO:0005524">
    <property type="term" value="F:ATP binding"/>
    <property type="evidence" value="ECO:0007669"/>
    <property type="project" value="UniProtKB-KW"/>
</dbReference>
<dbReference type="AlphaFoldDB" id="A0AAV9XW66"/>
<name>A0AAV9XW66_9CRYT</name>
<dbReference type="Pfam" id="PF00069">
    <property type="entry name" value="Pkinase"/>
    <property type="match status" value="1"/>
</dbReference>
<dbReference type="InterPro" id="IPR008271">
    <property type="entry name" value="Ser/Thr_kinase_AS"/>
</dbReference>
<accession>A0AAV9XW66</accession>
<comment type="subunit">
    <text evidence="1">Monomer.</text>
</comment>
<evidence type="ECO:0000313" key="6">
    <source>
        <dbReference type="EMBL" id="KAK6588998.1"/>
    </source>
</evidence>
<keyword evidence="2" id="KW-0547">Nucleotide-binding</keyword>
<evidence type="ECO:0000259" key="5">
    <source>
        <dbReference type="PROSITE" id="PS50011"/>
    </source>
</evidence>
<evidence type="ECO:0000256" key="2">
    <source>
        <dbReference type="ARBA" id="ARBA00022741"/>
    </source>
</evidence>
<comment type="caution">
    <text evidence="6">The sequence shown here is derived from an EMBL/GenBank/DDBJ whole genome shotgun (WGS) entry which is preliminary data.</text>
</comment>
<dbReference type="EMBL" id="JAWDEY010000016">
    <property type="protein sequence ID" value="KAK6588998.1"/>
    <property type="molecule type" value="Genomic_DNA"/>
</dbReference>
<feature type="region of interest" description="Disordered" evidence="4">
    <location>
        <begin position="875"/>
        <end position="906"/>
    </location>
</feature>
<dbReference type="GO" id="GO:0004672">
    <property type="term" value="F:protein kinase activity"/>
    <property type="evidence" value="ECO:0007669"/>
    <property type="project" value="InterPro"/>
</dbReference>
<evidence type="ECO:0000313" key="7">
    <source>
        <dbReference type="Proteomes" id="UP001311799"/>
    </source>
</evidence>
<dbReference type="PROSITE" id="PS00108">
    <property type="entry name" value="PROTEIN_KINASE_ST"/>
    <property type="match status" value="1"/>
</dbReference>
<organism evidence="6 7">
    <name type="scientific">Cryptosporidium xiaoi</name>
    <dbReference type="NCBI Taxonomy" id="659607"/>
    <lineage>
        <taxon>Eukaryota</taxon>
        <taxon>Sar</taxon>
        <taxon>Alveolata</taxon>
        <taxon>Apicomplexa</taxon>
        <taxon>Conoidasida</taxon>
        <taxon>Coccidia</taxon>
        <taxon>Eucoccidiorida</taxon>
        <taxon>Eimeriorina</taxon>
        <taxon>Cryptosporidiidae</taxon>
        <taxon>Cryptosporidium</taxon>
    </lineage>
</organism>
<keyword evidence="7" id="KW-1185">Reference proteome</keyword>
<dbReference type="SMART" id="SM00220">
    <property type="entry name" value="S_TKc"/>
    <property type="match status" value="1"/>
</dbReference>
<evidence type="ECO:0000256" key="3">
    <source>
        <dbReference type="ARBA" id="ARBA00022840"/>
    </source>
</evidence>
<protein>
    <submittedName>
        <fullName evidence="6">Protein kinase</fullName>
    </submittedName>
</protein>
<feature type="compositionally biased region" description="Low complexity" evidence="4">
    <location>
        <begin position="886"/>
        <end position="900"/>
    </location>
</feature>
<keyword evidence="3" id="KW-0067">ATP-binding</keyword>
<gene>
    <name evidence="6" type="ORF">RS030_243557</name>
</gene>
<keyword evidence="6" id="KW-0418">Kinase</keyword>
<dbReference type="CDD" id="cd05117">
    <property type="entry name" value="STKc_CAMK"/>
    <property type="match status" value="1"/>
</dbReference>
<proteinExistence type="predicted"/>
<keyword evidence="6" id="KW-0808">Transferase</keyword>
<dbReference type="InterPro" id="IPR011009">
    <property type="entry name" value="Kinase-like_dom_sf"/>
</dbReference>
<sequence>MLDPSNVKNGYPSTFIGQSGIGYKICDRLGAGSASIVFRCYTVGIKREDGIMIPTEEKYYAVKIIDMKSLHLAPDYKEKKGKLLEEVVILQKLRHPNIVSLIDYSDSGDVFFLVMDLVEGGELFYKIVESGSLSESSARYIMKQIVDSLIYMHKKDIIHRDLKPENILINKIRPGNYFDIKVADFGVAKFLRHGFTQARTLVGTPQYWAPEVIYASKTGASYGPEVDLWSLGVLFYVMLGGAFPFDERKGNLEYLIREGNYHFRYPRFKMVSDQAKKLIQRLLTVDPKERMRLDELVNDPWMNIKDDSAPISNNSFIDNANETIEEYNYYREESVVFDNFNNNLAFKDDEFRKEMGNEHINPKINGNEVNNNYNAKRSNEINTGNYDIGSEITMGMSKPTSIVKNNLGNNNKTSSIMDLNGLLDLQLSVAYKLHGIYIAFRHNSAICRVLKQHIHRWRILQQQSCLTIGRFKQTCESVLDELPDFLLAVNTNEPKLAIELLSHVKKSVDTTQNDVESIQNGYNDFLFDLSIFVESIRDIKRITELSNGNNLFLKNSDIDGLINGGGGGADLQYKGPVGVSRGEVSALANISYSGELTVNESGKSKDNTLVLDETDSNLRPISDIKTKSAFDEQILLDNFNKLDKIKSKGFDPSIFIGYNSARERVIRKITDLFSNTEIKNLLHSKDESFIDSDHDKKVRESDSFSVDLSKSNIDDIKDCSLLNANSGEKNNNKILKSDGLDSTYITTSLTNTRDLFLDFLFLPASICNVPPSGVESLLQDNIDFSVPNINSLEISQEKLSDELSFKDEFGLKDSKCRSDEFTLGSSNINDDELDYNEDKSGSGYELCDYNKQEIEKYGQKSQVNNVQNELQFQKRQNYSQEHHYSSSKLSSSPETPLTSSFTNHGSNLSTTRDNMCEYSENSITDSNHFVPSSVSISAPISPLKRIRRNENKLKISYILVRVLAQLRMIETILGRCVAFWGNMNIMIDKILQLRQNAEKLLGFTGNPALRTRFDERVESYELFWRELRDTCESYLKSVHEKQVILEERVHELLDTASKVDTVFNMNFI</sequence>
<dbReference type="FunFam" id="1.10.510.10:FF:000571">
    <property type="entry name" value="Maternal embryonic leucine zipper kinase"/>
    <property type="match status" value="1"/>
</dbReference>